<organism evidence="7 8">
    <name type="scientific">Mycolicibacterium helvum</name>
    <dbReference type="NCBI Taxonomy" id="1534349"/>
    <lineage>
        <taxon>Bacteria</taxon>
        <taxon>Bacillati</taxon>
        <taxon>Actinomycetota</taxon>
        <taxon>Actinomycetes</taxon>
        <taxon>Mycobacteriales</taxon>
        <taxon>Mycobacteriaceae</taxon>
        <taxon>Mycolicibacterium</taxon>
    </lineage>
</organism>
<dbReference type="EMBL" id="AP022596">
    <property type="protein sequence ID" value="BBY62837.1"/>
    <property type="molecule type" value="Genomic_DNA"/>
</dbReference>
<dbReference type="PROSITE" id="PS50977">
    <property type="entry name" value="HTH_TETR_2"/>
    <property type="match status" value="1"/>
</dbReference>
<evidence type="ECO:0000256" key="1">
    <source>
        <dbReference type="ARBA" id="ARBA00022491"/>
    </source>
</evidence>
<dbReference type="AlphaFoldDB" id="A0A7I7T0M1"/>
<dbReference type="PRINTS" id="PR00455">
    <property type="entry name" value="HTHTETR"/>
</dbReference>
<protein>
    <submittedName>
        <fullName evidence="7">TetR family transcriptional regulator</fullName>
    </submittedName>
</protein>
<gene>
    <name evidence="7" type="ORF">MHEL_10800</name>
</gene>
<reference evidence="7 8" key="1">
    <citation type="journal article" date="2019" name="Emerg. Microbes Infect.">
        <title>Comprehensive subspecies identification of 175 nontuberculous mycobacteria species based on 7547 genomic profiles.</title>
        <authorList>
            <person name="Matsumoto Y."/>
            <person name="Kinjo T."/>
            <person name="Motooka D."/>
            <person name="Nabeya D."/>
            <person name="Jung N."/>
            <person name="Uechi K."/>
            <person name="Horii T."/>
            <person name="Iida T."/>
            <person name="Fujita J."/>
            <person name="Nakamura S."/>
        </authorList>
    </citation>
    <scope>NUCLEOTIDE SEQUENCE [LARGE SCALE GENOMIC DNA]</scope>
    <source>
        <strain evidence="7 8">JCM 30396</strain>
    </source>
</reference>
<dbReference type="InterPro" id="IPR050109">
    <property type="entry name" value="HTH-type_TetR-like_transc_reg"/>
</dbReference>
<dbReference type="SUPFAM" id="SSF46689">
    <property type="entry name" value="Homeodomain-like"/>
    <property type="match status" value="1"/>
</dbReference>
<keyword evidence="4" id="KW-0804">Transcription</keyword>
<dbReference type="PANTHER" id="PTHR30055:SF234">
    <property type="entry name" value="HTH-TYPE TRANSCRIPTIONAL REGULATOR BETI"/>
    <property type="match status" value="1"/>
</dbReference>
<dbReference type="Pfam" id="PF13977">
    <property type="entry name" value="TetR_C_6"/>
    <property type="match status" value="1"/>
</dbReference>
<evidence type="ECO:0000313" key="8">
    <source>
        <dbReference type="Proteomes" id="UP000467148"/>
    </source>
</evidence>
<evidence type="ECO:0000256" key="5">
    <source>
        <dbReference type="PROSITE-ProRule" id="PRU00335"/>
    </source>
</evidence>
<dbReference type="Gene3D" id="1.10.357.10">
    <property type="entry name" value="Tetracycline Repressor, domain 2"/>
    <property type="match status" value="1"/>
</dbReference>
<evidence type="ECO:0000256" key="4">
    <source>
        <dbReference type="ARBA" id="ARBA00023163"/>
    </source>
</evidence>
<dbReference type="Pfam" id="PF00440">
    <property type="entry name" value="TetR_N"/>
    <property type="match status" value="1"/>
</dbReference>
<keyword evidence="3 5" id="KW-0238">DNA-binding</keyword>
<dbReference type="PANTHER" id="PTHR30055">
    <property type="entry name" value="HTH-TYPE TRANSCRIPTIONAL REGULATOR RUTR"/>
    <property type="match status" value="1"/>
</dbReference>
<proteinExistence type="predicted"/>
<keyword evidence="8" id="KW-1185">Reference proteome</keyword>
<feature type="DNA-binding region" description="H-T-H motif" evidence="5">
    <location>
        <begin position="35"/>
        <end position="54"/>
    </location>
</feature>
<dbReference type="KEGG" id="mhev:MHEL_10800"/>
<sequence length="217" mass="24592">MAEPAPATEGNEARRIQMLRAAAELICERGFSETRISDVAKRAGVSSALVIYYFGTRDRLLVDALRYSEESFYEAAEQMLAEVPSLRDRLSLLIQWTCVPEAENEIPGAWGLWFDLWALAFRHDEVKAGRVELDARWRRMIVDVVQSAELESDVDARMFALEFSALLDGLSIQVALEDPEVDSKVAYDIAMRFAERELAPPREERRPVAAGRGRRSR</sequence>
<dbReference type="Proteomes" id="UP000467148">
    <property type="component" value="Chromosome"/>
</dbReference>
<dbReference type="InterPro" id="IPR036271">
    <property type="entry name" value="Tet_transcr_reg_TetR-rel_C_sf"/>
</dbReference>
<keyword evidence="2" id="KW-0805">Transcription regulation</keyword>
<evidence type="ECO:0000313" key="7">
    <source>
        <dbReference type="EMBL" id="BBY62837.1"/>
    </source>
</evidence>
<evidence type="ECO:0000259" key="6">
    <source>
        <dbReference type="PROSITE" id="PS50977"/>
    </source>
</evidence>
<dbReference type="GO" id="GO:0000976">
    <property type="term" value="F:transcription cis-regulatory region binding"/>
    <property type="evidence" value="ECO:0007669"/>
    <property type="project" value="TreeGrafter"/>
</dbReference>
<evidence type="ECO:0000256" key="3">
    <source>
        <dbReference type="ARBA" id="ARBA00023125"/>
    </source>
</evidence>
<name>A0A7I7T0M1_9MYCO</name>
<evidence type="ECO:0000256" key="2">
    <source>
        <dbReference type="ARBA" id="ARBA00023015"/>
    </source>
</evidence>
<dbReference type="GO" id="GO:0003700">
    <property type="term" value="F:DNA-binding transcription factor activity"/>
    <property type="evidence" value="ECO:0007669"/>
    <property type="project" value="TreeGrafter"/>
</dbReference>
<feature type="domain" description="HTH tetR-type" evidence="6">
    <location>
        <begin position="12"/>
        <end position="72"/>
    </location>
</feature>
<dbReference type="InterPro" id="IPR001647">
    <property type="entry name" value="HTH_TetR"/>
</dbReference>
<accession>A0A7I7T0M1</accession>
<keyword evidence="1" id="KW-0678">Repressor</keyword>
<dbReference type="RefSeq" id="WP_163746587.1">
    <property type="nucleotide sequence ID" value="NZ_AP022596.1"/>
</dbReference>
<dbReference type="InterPro" id="IPR009057">
    <property type="entry name" value="Homeodomain-like_sf"/>
</dbReference>
<dbReference type="SUPFAM" id="SSF48498">
    <property type="entry name" value="Tetracyclin repressor-like, C-terminal domain"/>
    <property type="match status" value="1"/>
</dbReference>
<dbReference type="InterPro" id="IPR039538">
    <property type="entry name" value="BetI_C"/>
</dbReference>